<dbReference type="Proteomes" id="UP000288096">
    <property type="component" value="Unassembled WGS sequence"/>
</dbReference>
<dbReference type="InterPro" id="IPR022385">
    <property type="entry name" value="Rhs_assc_core"/>
</dbReference>
<keyword evidence="1" id="KW-0677">Repeat</keyword>
<feature type="compositionally biased region" description="Basic and acidic residues" evidence="2">
    <location>
        <begin position="287"/>
        <end position="317"/>
    </location>
</feature>
<dbReference type="InterPro" id="IPR050708">
    <property type="entry name" value="T6SS_VgrG/RHS"/>
</dbReference>
<evidence type="ECO:0000256" key="2">
    <source>
        <dbReference type="SAM" id="MobiDB-lite"/>
    </source>
</evidence>
<dbReference type="AlphaFoldDB" id="A0A401G103"/>
<accession>A0A401G103</accession>
<protein>
    <recommendedName>
        <fullName evidence="3">Teneurin-like YD-shell domain-containing protein</fullName>
    </recommendedName>
</protein>
<dbReference type="EMBL" id="BEXT01000001">
    <property type="protein sequence ID" value="GBC62890.1"/>
    <property type="molecule type" value="Genomic_DNA"/>
</dbReference>
<evidence type="ECO:0000259" key="3">
    <source>
        <dbReference type="Pfam" id="PF25023"/>
    </source>
</evidence>
<dbReference type="PANTHER" id="PTHR32305">
    <property type="match status" value="1"/>
</dbReference>
<dbReference type="PANTHER" id="PTHR32305:SF15">
    <property type="entry name" value="PROTEIN RHSA-RELATED"/>
    <property type="match status" value="1"/>
</dbReference>
<feature type="compositionally biased region" description="Basic and acidic residues" evidence="2">
    <location>
        <begin position="255"/>
        <end position="279"/>
    </location>
</feature>
<dbReference type="Pfam" id="PF25023">
    <property type="entry name" value="TEN_YD-shell"/>
    <property type="match status" value="1"/>
</dbReference>
<name>A0A401G103_9BACT</name>
<gene>
    <name evidence="4" type="ORF">DENIS_3874</name>
</gene>
<dbReference type="Gene3D" id="2.180.10.10">
    <property type="entry name" value="RHS repeat-associated core"/>
    <property type="match status" value="1"/>
</dbReference>
<evidence type="ECO:0000313" key="5">
    <source>
        <dbReference type="Proteomes" id="UP000288096"/>
    </source>
</evidence>
<comment type="caution">
    <text evidence="4">The sequence shown here is derived from an EMBL/GenBank/DDBJ whole genome shotgun (WGS) entry which is preliminary data.</text>
</comment>
<proteinExistence type="predicted"/>
<reference evidence="5" key="1">
    <citation type="submission" date="2017-11" db="EMBL/GenBank/DDBJ databases">
        <authorList>
            <person name="Watanabe M."/>
            <person name="Kojima H."/>
        </authorList>
    </citation>
    <scope>NUCLEOTIDE SEQUENCE [LARGE SCALE GENOMIC DNA]</scope>
    <source>
        <strain evidence="5">Tokyo 01</strain>
    </source>
</reference>
<dbReference type="InterPro" id="IPR056823">
    <property type="entry name" value="TEN-like_YD-shell"/>
</dbReference>
<feature type="region of interest" description="Disordered" evidence="2">
    <location>
        <begin position="236"/>
        <end position="323"/>
    </location>
</feature>
<feature type="domain" description="Teneurin-like YD-shell" evidence="3">
    <location>
        <begin position="46"/>
        <end position="152"/>
    </location>
</feature>
<reference evidence="5" key="2">
    <citation type="submission" date="2019-01" db="EMBL/GenBank/DDBJ databases">
        <title>Genome sequence of Desulfonema ishimotonii strain Tokyo 01.</title>
        <authorList>
            <person name="Fukui M."/>
        </authorList>
    </citation>
    <scope>NUCLEOTIDE SEQUENCE [LARGE SCALE GENOMIC DNA]</scope>
    <source>
        <strain evidence="5">Tokyo 01</strain>
    </source>
</reference>
<sequence length="323" mass="35670">MISELQKGGLKIFSRLSFFITAALPKRLTAQITEKYLWSGLTTLLAVYDGSDNLLMRFEYAAGRTPVAMTKGGQRYYLAYDQVGTLRAVTDASGNTVKRVGYDTFGNVLTDSDPLFEVPFGFAGGLYDEDTGLIRFGYRDYDPNAGRWTAKDPIGFAGGDTDLYGYCLGDPVNWVDPKGLTISIPLPIPNILPFPPSPALAGAIAFGAGWAIGTWINDNYISPWLWEKESAPCLKSKRRKNRIPDRGTPGTVKKNGPDTTRKKYGDDGWVEKEWNEGHGPDAPAGEQNDHIHDHIPNPFHPEGRPNRQPGREPRPGELTDFGF</sequence>
<evidence type="ECO:0000256" key="1">
    <source>
        <dbReference type="ARBA" id="ARBA00022737"/>
    </source>
</evidence>
<dbReference type="NCBIfam" id="TIGR03696">
    <property type="entry name" value="Rhs_assc_core"/>
    <property type="match status" value="1"/>
</dbReference>
<evidence type="ECO:0000313" key="4">
    <source>
        <dbReference type="EMBL" id="GBC62890.1"/>
    </source>
</evidence>
<organism evidence="4 5">
    <name type="scientific">Desulfonema ishimotonii</name>
    <dbReference type="NCBI Taxonomy" id="45657"/>
    <lineage>
        <taxon>Bacteria</taxon>
        <taxon>Pseudomonadati</taxon>
        <taxon>Thermodesulfobacteriota</taxon>
        <taxon>Desulfobacteria</taxon>
        <taxon>Desulfobacterales</taxon>
        <taxon>Desulfococcaceae</taxon>
        <taxon>Desulfonema</taxon>
    </lineage>
</organism>
<keyword evidence="5" id="KW-1185">Reference proteome</keyword>